<dbReference type="Pfam" id="PF10414">
    <property type="entry name" value="CysG_dimeriser"/>
    <property type="match status" value="1"/>
</dbReference>
<dbReference type="InterPro" id="IPR014777">
    <property type="entry name" value="4pyrrole_Mease_sub1"/>
</dbReference>
<dbReference type="SUPFAM" id="SSF75615">
    <property type="entry name" value="Siroheme synthase middle domains-like"/>
    <property type="match status" value="1"/>
</dbReference>
<evidence type="ECO:0000256" key="15">
    <source>
        <dbReference type="RuleBase" id="RU003960"/>
    </source>
</evidence>
<dbReference type="CDD" id="cd11642">
    <property type="entry name" value="SUMT"/>
    <property type="match status" value="1"/>
</dbReference>
<evidence type="ECO:0000259" key="17">
    <source>
        <dbReference type="Pfam" id="PF10414"/>
    </source>
</evidence>
<keyword evidence="5 15" id="KW-0808">Transferase</keyword>
<feature type="active site" description="Proton donor" evidence="14">
    <location>
        <position position="288"/>
    </location>
</feature>
<evidence type="ECO:0000256" key="11">
    <source>
        <dbReference type="ARBA" id="ARBA00023268"/>
    </source>
</evidence>
<accession>A0A931I3Q4</accession>
<dbReference type="PANTHER" id="PTHR45790">
    <property type="entry name" value="SIROHEME SYNTHASE-RELATED"/>
    <property type="match status" value="1"/>
</dbReference>
<dbReference type="InterPro" id="IPR035996">
    <property type="entry name" value="4pyrrol_Methylase_sf"/>
</dbReference>
<dbReference type="InterPro" id="IPR036291">
    <property type="entry name" value="NAD(P)-bd_dom_sf"/>
</dbReference>
<evidence type="ECO:0000256" key="2">
    <source>
        <dbReference type="ARBA" id="ARBA00005879"/>
    </source>
</evidence>
<evidence type="ECO:0000256" key="13">
    <source>
        <dbReference type="ARBA" id="ARBA00047561"/>
    </source>
</evidence>
<comment type="caution">
    <text evidence="18">The sequence shown here is derived from an EMBL/GenBank/DDBJ whole genome shotgun (WGS) entry which is preliminary data.</text>
</comment>
<dbReference type="EC" id="2.1.1.107" evidence="18"/>
<evidence type="ECO:0000256" key="1">
    <source>
        <dbReference type="ARBA" id="ARBA00005010"/>
    </source>
</evidence>
<evidence type="ECO:0000256" key="7">
    <source>
        <dbReference type="ARBA" id="ARBA00023002"/>
    </source>
</evidence>
<dbReference type="SUPFAM" id="SSF51735">
    <property type="entry name" value="NAD(P)-binding Rossmann-fold domains"/>
    <property type="match status" value="1"/>
</dbReference>
<feature type="active site" description="Proton acceptor" evidence="14">
    <location>
        <position position="266"/>
    </location>
</feature>
<dbReference type="AlphaFoldDB" id="A0A931I3Q4"/>
<dbReference type="Pfam" id="PF00590">
    <property type="entry name" value="TP_methylase"/>
    <property type="match status" value="1"/>
</dbReference>
<dbReference type="RefSeq" id="WP_197312770.1">
    <property type="nucleotide sequence ID" value="NZ_JADZLT010000056.1"/>
</dbReference>
<dbReference type="GO" id="GO:0009236">
    <property type="term" value="P:cobalamin biosynthetic process"/>
    <property type="evidence" value="ECO:0007669"/>
    <property type="project" value="UniProtKB-KW"/>
</dbReference>
<evidence type="ECO:0000256" key="5">
    <source>
        <dbReference type="ARBA" id="ARBA00022679"/>
    </source>
</evidence>
<dbReference type="PROSITE" id="PS00839">
    <property type="entry name" value="SUMT_1"/>
    <property type="match status" value="1"/>
</dbReference>
<keyword evidence="8" id="KW-0520">NAD</keyword>
<dbReference type="NCBIfam" id="TIGR01469">
    <property type="entry name" value="cobA_cysG_Cterm"/>
    <property type="match status" value="1"/>
</dbReference>
<dbReference type="InterPro" id="IPR050161">
    <property type="entry name" value="Siro_Cobalamin_biosynth"/>
</dbReference>
<dbReference type="Gene3D" id="3.30.160.110">
    <property type="entry name" value="Siroheme synthase, domain 2"/>
    <property type="match status" value="1"/>
</dbReference>
<gene>
    <name evidence="18" type="primary">cobA</name>
    <name evidence="18" type="ORF">I5731_17845</name>
</gene>
<dbReference type="SUPFAM" id="SSF53790">
    <property type="entry name" value="Tetrapyrrole methylase"/>
    <property type="match status" value="1"/>
</dbReference>
<comment type="pathway">
    <text evidence="1">Porphyrin-containing compound metabolism; siroheme biosynthesis; sirohydrochlorin from precorrin-2: step 1/1.</text>
</comment>
<evidence type="ECO:0000256" key="6">
    <source>
        <dbReference type="ARBA" id="ARBA00022691"/>
    </source>
</evidence>
<dbReference type="GO" id="GO:0032259">
    <property type="term" value="P:methylation"/>
    <property type="evidence" value="ECO:0007669"/>
    <property type="project" value="UniProtKB-KW"/>
</dbReference>
<dbReference type="InterPro" id="IPR006366">
    <property type="entry name" value="CobA/CysG_C"/>
</dbReference>
<dbReference type="PANTHER" id="PTHR45790:SF3">
    <property type="entry name" value="S-ADENOSYL-L-METHIONINE-DEPENDENT UROPORPHYRINOGEN III METHYLTRANSFERASE, CHLOROPLASTIC"/>
    <property type="match status" value="1"/>
</dbReference>
<dbReference type="InterPro" id="IPR003043">
    <property type="entry name" value="Uropor_MeTrfase_CS"/>
</dbReference>
<dbReference type="InterPro" id="IPR000878">
    <property type="entry name" value="4pyrrol_Mease"/>
</dbReference>
<dbReference type="Gene3D" id="1.10.8.210">
    <property type="entry name" value="Sirohaem synthase, dimerisation domain"/>
    <property type="match status" value="1"/>
</dbReference>
<dbReference type="Gene3D" id="3.30.950.10">
    <property type="entry name" value="Methyltransferase, Cobalt-precorrin-4 Transmethylase, Domain 2"/>
    <property type="match status" value="1"/>
</dbReference>
<dbReference type="GO" id="GO:0051287">
    <property type="term" value="F:NAD binding"/>
    <property type="evidence" value="ECO:0007669"/>
    <property type="project" value="InterPro"/>
</dbReference>
<reference evidence="18" key="1">
    <citation type="submission" date="2020-12" db="EMBL/GenBank/DDBJ databases">
        <title>Methylobrevis albus sp. nov., isolated from fresh water lack sediment.</title>
        <authorList>
            <person name="Zou Q."/>
        </authorList>
    </citation>
    <scope>NUCLEOTIDE SEQUENCE</scope>
    <source>
        <strain evidence="18">L22</strain>
    </source>
</reference>
<keyword evidence="4 15" id="KW-0489">Methyltransferase</keyword>
<dbReference type="InterPro" id="IPR012409">
    <property type="entry name" value="Sirohaem_synth"/>
</dbReference>
<keyword evidence="6" id="KW-0949">S-adenosyl-L-methionine</keyword>
<dbReference type="Pfam" id="PF13241">
    <property type="entry name" value="NAD_binding_7"/>
    <property type="match status" value="1"/>
</dbReference>
<dbReference type="NCBIfam" id="NF004790">
    <property type="entry name" value="PRK06136.1"/>
    <property type="match status" value="1"/>
</dbReference>
<evidence type="ECO:0000313" key="19">
    <source>
        <dbReference type="Proteomes" id="UP000631694"/>
    </source>
</evidence>
<protein>
    <submittedName>
        <fullName evidence="18">Uroporphyrinogen-III C-methyltransferase</fullName>
        <ecNumber evidence="18">2.1.1.107</ecNumber>
    </submittedName>
</protein>
<evidence type="ECO:0000256" key="14">
    <source>
        <dbReference type="PIRSR" id="PIRSR036426-1"/>
    </source>
</evidence>
<evidence type="ECO:0000256" key="4">
    <source>
        <dbReference type="ARBA" id="ARBA00022603"/>
    </source>
</evidence>
<dbReference type="EMBL" id="JADZLT010000056">
    <property type="protein sequence ID" value="MBH0239687.1"/>
    <property type="molecule type" value="Genomic_DNA"/>
</dbReference>
<dbReference type="GO" id="GO:0051266">
    <property type="term" value="F:sirohydrochlorin ferrochelatase activity"/>
    <property type="evidence" value="ECO:0007669"/>
    <property type="project" value="InterPro"/>
</dbReference>
<comment type="pathway">
    <text evidence="12">Porphyrin-containing compound metabolism; siroheme biosynthesis; precorrin-2 from uroporphyrinogen III: step 1/1.</text>
</comment>
<evidence type="ECO:0000313" key="18">
    <source>
        <dbReference type="EMBL" id="MBH0239687.1"/>
    </source>
</evidence>
<keyword evidence="11" id="KW-0511">Multifunctional enzyme</keyword>
<evidence type="ECO:0000259" key="16">
    <source>
        <dbReference type="Pfam" id="PF00590"/>
    </source>
</evidence>
<dbReference type="NCBIfam" id="NF007922">
    <property type="entry name" value="PRK10637.1"/>
    <property type="match status" value="1"/>
</dbReference>
<dbReference type="PROSITE" id="PS00840">
    <property type="entry name" value="SUMT_2"/>
    <property type="match status" value="1"/>
</dbReference>
<sequence length="488" mass="51326">MRIASRRPAETAPARMGRLAKLPVFFGLDGRRAVIAGGTAAAAWKAELVAATGARVEVYAADAEPEMLQLVEGDDRFVLHVRPWALDCFAGAAIAICDAADDAEAQAFACAARAAGVPHNVIDKPAFCAFQFGSIVNRSPVVIGISTDGAAPILGQAIRRRIETLVPPTLTAWAELAAAVRERVTHRLKPGAERRSFWERFSDLAFGAAPGDDADATVRRIEDAAAGGMAHGGGRVTIVGAGPGDAEFLTLKAVRALQGADVILFDDLVSDGVLELARREAKRMLVGKRGGRESCKQEDINALMVQLASQGRHVVRLKSGDPMIFGRAGEEISELQAAGIPVEIVPGVTSGLALAASLGVSLTHRDLAHSVRFVTGHSRDGRLPEKLDWHGLADKETTLVVYMGGRTSRDLASRLIAEGRAPATPVVVAESVSRPDQRIRHMILADLAGGAVAPPQAPLLIGIGEVFRPGAVVAEAAPVGVERMEGRG</sequence>
<evidence type="ECO:0000256" key="10">
    <source>
        <dbReference type="ARBA" id="ARBA00023244"/>
    </source>
</evidence>
<keyword evidence="10" id="KW-0627">Porphyrin biosynthesis</keyword>
<dbReference type="Proteomes" id="UP000631694">
    <property type="component" value="Unassembled WGS sequence"/>
</dbReference>
<keyword evidence="9" id="KW-0456">Lyase</keyword>
<evidence type="ECO:0000256" key="9">
    <source>
        <dbReference type="ARBA" id="ARBA00023239"/>
    </source>
</evidence>
<keyword evidence="7" id="KW-0560">Oxidoreductase</keyword>
<feature type="domain" description="Sirohaem synthase dimerisation" evidence="17">
    <location>
        <begin position="171"/>
        <end position="206"/>
    </location>
</feature>
<dbReference type="InterPro" id="IPR006367">
    <property type="entry name" value="Sirohaem_synthase_N"/>
</dbReference>
<dbReference type="InterPro" id="IPR019478">
    <property type="entry name" value="Sirohaem_synthase_dimer_dom"/>
</dbReference>
<keyword evidence="19" id="KW-1185">Reference proteome</keyword>
<dbReference type="Gene3D" id="3.40.50.720">
    <property type="entry name" value="NAD(P)-binding Rossmann-like Domain"/>
    <property type="match status" value="1"/>
</dbReference>
<organism evidence="18 19">
    <name type="scientific">Methylobrevis albus</name>
    <dbReference type="NCBI Taxonomy" id="2793297"/>
    <lineage>
        <taxon>Bacteria</taxon>
        <taxon>Pseudomonadati</taxon>
        <taxon>Pseudomonadota</taxon>
        <taxon>Alphaproteobacteria</taxon>
        <taxon>Hyphomicrobiales</taxon>
        <taxon>Pleomorphomonadaceae</taxon>
        <taxon>Methylobrevis</taxon>
    </lineage>
</organism>
<dbReference type="FunFam" id="3.40.1010.10:FF:000001">
    <property type="entry name" value="Siroheme synthase"/>
    <property type="match status" value="1"/>
</dbReference>
<evidence type="ECO:0000256" key="12">
    <source>
        <dbReference type="ARBA" id="ARBA00025705"/>
    </source>
</evidence>
<name>A0A931I3Q4_9HYPH</name>
<dbReference type="GO" id="GO:0043115">
    <property type="term" value="F:precorrin-2 dehydrogenase activity"/>
    <property type="evidence" value="ECO:0007669"/>
    <property type="project" value="UniProtKB-EC"/>
</dbReference>
<dbReference type="GO" id="GO:0004851">
    <property type="term" value="F:uroporphyrin-III C-methyltransferase activity"/>
    <property type="evidence" value="ECO:0007669"/>
    <property type="project" value="UniProtKB-EC"/>
</dbReference>
<dbReference type="Gene3D" id="3.40.1010.10">
    <property type="entry name" value="Cobalt-precorrin-4 Transmethylase, Domain 1"/>
    <property type="match status" value="1"/>
</dbReference>
<evidence type="ECO:0000256" key="3">
    <source>
        <dbReference type="ARBA" id="ARBA00022573"/>
    </source>
</evidence>
<dbReference type="GO" id="GO:0019354">
    <property type="term" value="P:siroheme biosynthetic process"/>
    <property type="evidence" value="ECO:0007669"/>
    <property type="project" value="InterPro"/>
</dbReference>
<dbReference type="InterPro" id="IPR014776">
    <property type="entry name" value="4pyrrole_Mease_sub2"/>
</dbReference>
<keyword evidence="3" id="KW-0169">Cobalamin biosynthesis</keyword>
<evidence type="ECO:0000256" key="8">
    <source>
        <dbReference type="ARBA" id="ARBA00023027"/>
    </source>
</evidence>
<feature type="domain" description="Tetrapyrrole methylase" evidence="16">
    <location>
        <begin position="235"/>
        <end position="447"/>
    </location>
</feature>
<comment type="catalytic activity">
    <reaction evidence="13">
        <text>precorrin-2 + NAD(+) = sirohydrochlorin + NADH + 2 H(+)</text>
        <dbReference type="Rhea" id="RHEA:15613"/>
        <dbReference type="ChEBI" id="CHEBI:15378"/>
        <dbReference type="ChEBI" id="CHEBI:57540"/>
        <dbReference type="ChEBI" id="CHEBI:57945"/>
        <dbReference type="ChEBI" id="CHEBI:58351"/>
        <dbReference type="ChEBI" id="CHEBI:58827"/>
        <dbReference type="EC" id="1.3.1.76"/>
    </reaction>
</comment>
<proteinExistence type="inferred from homology"/>
<comment type="similarity">
    <text evidence="2 15">Belongs to the precorrin methyltransferase family.</text>
</comment>
<dbReference type="InterPro" id="IPR037115">
    <property type="entry name" value="Sirohaem_synt_dimer_dom_sf"/>
</dbReference>
<dbReference type="PIRSF" id="PIRSF036426">
    <property type="entry name" value="Sirohaem_synth"/>
    <property type="match status" value="1"/>
</dbReference>
<dbReference type="NCBIfam" id="TIGR01470">
    <property type="entry name" value="cysG_Nterm"/>
    <property type="match status" value="1"/>
</dbReference>